<evidence type="ECO:0000313" key="1">
    <source>
        <dbReference type="EMBL" id="OGF26463.1"/>
    </source>
</evidence>
<dbReference type="EMBL" id="MFGC01000048">
    <property type="protein sequence ID" value="OGF26463.1"/>
    <property type="molecule type" value="Genomic_DNA"/>
</dbReference>
<dbReference type="Proteomes" id="UP000178925">
    <property type="component" value="Unassembled WGS sequence"/>
</dbReference>
<name>A0A1F5SJ35_9BACT</name>
<accession>A0A1F5SJ35</accession>
<dbReference type="AlphaFoldDB" id="A0A1F5SJ35"/>
<gene>
    <name evidence="1" type="ORF">A2242_03515</name>
</gene>
<reference evidence="1 2" key="1">
    <citation type="journal article" date="2016" name="Nat. Commun.">
        <title>Thousands of microbial genomes shed light on interconnected biogeochemical processes in an aquifer system.</title>
        <authorList>
            <person name="Anantharaman K."/>
            <person name="Brown C.T."/>
            <person name="Hug L.A."/>
            <person name="Sharon I."/>
            <person name="Castelle C.J."/>
            <person name="Probst A.J."/>
            <person name="Thomas B.C."/>
            <person name="Singh A."/>
            <person name="Wilkins M.J."/>
            <person name="Karaoz U."/>
            <person name="Brodie E.L."/>
            <person name="Williams K.H."/>
            <person name="Hubbard S.S."/>
            <person name="Banfield J.F."/>
        </authorList>
    </citation>
    <scope>NUCLEOTIDE SEQUENCE [LARGE SCALE GENOMIC DNA]</scope>
</reference>
<sequence length="111" mass="12386">MIIAEKFHPDEVMTGKVEVGVEVYYQHAFPNEELIRVGLACKDLRLIEATYDGQDACTLVVGHIHYWKSIEDGADNLHRDIIRRVKSMFGEGFSVHIGKAAASDQYCGCGT</sequence>
<evidence type="ECO:0000313" key="2">
    <source>
        <dbReference type="Proteomes" id="UP000178925"/>
    </source>
</evidence>
<comment type="caution">
    <text evidence="1">The sequence shown here is derived from an EMBL/GenBank/DDBJ whole genome shotgun (WGS) entry which is preliminary data.</text>
</comment>
<proteinExistence type="predicted"/>
<protein>
    <submittedName>
        <fullName evidence="1">Uncharacterized protein</fullName>
    </submittedName>
</protein>
<organism evidence="1 2">
    <name type="scientific">Candidatus Falkowbacteria bacterium RIFOXYA2_FULL_47_9</name>
    <dbReference type="NCBI Taxonomy" id="1797995"/>
    <lineage>
        <taxon>Bacteria</taxon>
        <taxon>Candidatus Falkowiibacteriota</taxon>
    </lineage>
</organism>